<dbReference type="PANTHER" id="PTHR11061:SF30">
    <property type="entry name" value="TRNA (URACIL(54)-C(5))-METHYLTRANSFERASE"/>
    <property type="match status" value="1"/>
</dbReference>
<dbReference type="InterPro" id="IPR012340">
    <property type="entry name" value="NA-bd_OB-fold"/>
</dbReference>
<dbReference type="RefSeq" id="WP_425438901.1">
    <property type="nucleotide sequence ID" value="NZ_FNZK01000002.1"/>
</dbReference>
<dbReference type="Gene3D" id="3.40.50.150">
    <property type="entry name" value="Vaccinia Virus protein VP39"/>
    <property type="match status" value="1"/>
</dbReference>
<evidence type="ECO:0000256" key="4">
    <source>
        <dbReference type="PROSITE-ProRule" id="PRU01024"/>
    </source>
</evidence>
<dbReference type="FunFam" id="2.40.50.1070:FF:000003">
    <property type="entry name" value="23S rRNA (Uracil-5-)-methyltransferase RumA"/>
    <property type="match status" value="1"/>
</dbReference>
<name>A0A1H6UU92_9FIRM</name>
<dbReference type="InterPro" id="IPR030390">
    <property type="entry name" value="MeTrfase_TrmA_AS"/>
</dbReference>
<evidence type="ECO:0000256" key="2">
    <source>
        <dbReference type="ARBA" id="ARBA00022679"/>
    </source>
</evidence>
<dbReference type="EMBL" id="FNZK01000002">
    <property type="protein sequence ID" value="SEI95818.1"/>
    <property type="molecule type" value="Genomic_DNA"/>
</dbReference>
<proteinExistence type="inferred from homology"/>
<dbReference type="CDD" id="cd02440">
    <property type="entry name" value="AdoMet_MTases"/>
    <property type="match status" value="1"/>
</dbReference>
<comment type="similarity">
    <text evidence="4">Belongs to the class I-like SAM-binding methyltransferase superfamily. RNA M5U methyltransferase family.</text>
</comment>
<dbReference type="SUPFAM" id="SSF53335">
    <property type="entry name" value="S-adenosyl-L-methionine-dependent methyltransferases"/>
    <property type="match status" value="1"/>
</dbReference>
<dbReference type="InterPro" id="IPR029063">
    <property type="entry name" value="SAM-dependent_MTases_sf"/>
</dbReference>
<dbReference type="Gene3D" id="2.40.50.140">
    <property type="entry name" value="Nucleic acid-binding proteins"/>
    <property type="match status" value="1"/>
</dbReference>
<evidence type="ECO:0000259" key="6">
    <source>
        <dbReference type="PROSITE" id="PS50926"/>
    </source>
</evidence>
<sequence>MKKEIPVNRGKKYTIDIVSMGHSCEGVGKYEDFTVFVPYALIGETVEVVITEVKKSYAKGNIKKIITASPQRVAAKCAIYDACGGCQIQHIDYQGQLDIKHQQVVDALKHIGKQSEILIHPTLGAENPWNYRNKMQFPIGKKDDKVIVGCFAQGSHTIVDTKNCLIQDEANNKIANVVRDIIKELDISVYDETLQKGVLRHVVGRVGTASGEVMVVLVITTKVLPKADQFVKLLEKRIPKLVSVMQNSNPNDTNVVLGEQTKKLWGKATITDKIGDFDFMISARSFFQINTKQAEVLYNKTLEYAKLTGVETVLDAYCGTGTITLFLAKHAKKVIGIEIVAQAIRDANKNAKNNNIDNVKFIVGDATVLMPDLHKRGVTPDVIVVDPPRVGCEQNVLEIFAQMNPDRIVYVSCNPASLARDVAILDELGYKAVEVQPVDMFAQTSHVESVTLLVRK</sequence>
<dbReference type="FunFam" id="3.40.50.150:FF:000009">
    <property type="entry name" value="23S rRNA (Uracil(1939)-C(5))-methyltransferase RlmD"/>
    <property type="match status" value="1"/>
</dbReference>
<keyword evidence="8" id="KW-1185">Reference proteome</keyword>
<keyword evidence="3 4" id="KW-0949">S-adenosyl-L-methionine</keyword>
<reference evidence="7 8" key="1">
    <citation type="submission" date="2016-10" db="EMBL/GenBank/DDBJ databases">
        <authorList>
            <person name="de Groot N.N."/>
        </authorList>
    </citation>
    <scope>NUCLEOTIDE SEQUENCE [LARGE SCALE GENOMIC DNA]</scope>
    <source>
        <strain evidence="7 8">DSM 2179</strain>
    </source>
</reference>
<keyword evidence="2 4" id="KW-0808">Transferase</keyword>
<dbReference type="Pfam" id="PF05958">
    <property type="entry name" value="tRNA_U5-meth_tr"/>
    <property type="match status" value="1"/>
</dbReference>
<dbReference type="NCBIfam" id="TIGR00479">
    <property type="entry name" value="rumA"/>
    <property type="match status" value="1"/>
</dbReference>
<evidence type="ECO:0000256" key="1">
    <source>
        <dbReference type="ARBA" id="ARBA00022603"/>
    </source>
</evidence>
<feature type="active site" evidence="5">
    <location>
        <position position="413"/>
    </location>
</feature>
<dbReference type="AlphaFoldDB" id="A0A1H6UU92"/>
<dbReference type="Pfam" id="PF01938">
    <property type="entry name" value="TRAM"/>
    <property type="match status" value="1"/>
</dbReference>
<dbReference type="InterPro" id="IPR002792">
    <property type="entry name" value="TRAM_dom"/>
</dbReference>
<feature type="binding site" evidence="4">
    <location>
        <position position="288"/>
    </location>
    <ligand>
        <name>S-adenosyl-L-methionine</name>
        <dbReference type="ChEBI" id="CHEBI:59789"/>
    </ligand>
</feature>
<feature type="binding site" evidence="4">
    <location>
        <position position="338"/>
    </location>
    <ligand>
        <name>S-adenosyl-L-methionine</name>
        <dbReference type="ChEBI" id="CHEBI:59789"/>
    </ligand>
</feature>
<dbReference type="PROSITE" id="PS50926">
    <property type="entry name" value="TRAM"/>
    <property type="match status" value="1"/>
</dbReference>
<feature type="binding site" evidence="4">
    <location>
        <position position="386"/>
    </location>
    <ligand>
        <name>S-adenosyl-L-methionine</name>
        <dbReference type="ChEBI" id="CHEBI:59789"/>
    </ligand>
</feature>
<dbReference type="PANTHER" id="PTHR11061">
    <property type="entry name" value="RNA M5U METHYLTRANSFERASE"/>
    <property type="match status" value="1"/>
</dbReference>
<accession>A0A1H6UU92</accession>
<dbReference type="Proteomes" id="UP000199662">
    <property type="component" value="Unassembled WGS sequence"/>
</dbReference>
<evidence type="ECO:0000256" key="3">
    <source>
        <dbReference type="ARBA" id="ARBA00022691"/>
    </source>
</evidence>
<feature type="binding site" evidence="4">
    <location>
        <position position="317"/>
    </location>
    <ligand>
        <name>S-adenosyl-L-methionine</name>
        <dbReference type="ChEBI" id="CHEBI:59789"/>
    </ligand>
</feature>
<dbReference type="FunFam" id="2.40.50.140:FF:000097">
    <property type="entry name" value="23S rRNA (uracil(1939)-C(5))-methyltransferase RlmD"/>
    <property type="match status" value="1"/>
</dbReference>
<feature type="domain" description="TRAM" evidence="6">
    <location>
        <begin position="6"/>
        <end position="64"/>
    </location>
</feature>
<feature type="active site" description="Nucleophile" evidence="4">
    <location>
        <position position="413"/>
    </location>
</feature>
<evidence type="ECO:0000313" key="7">
    <source>
        <dbReference type="EMBL" id="SEI95818.1"/>
    </source>
</evidence>
<dbReference type="Gene3D" id="2.40.50.1070">
    <property type="match status" value="1"/>
</dbReference>
<evidence type="ECO:0000256" key="5">
    <source>
        <dbReference type="PROSITE-ProRule" id="PRU10015"/>
    </source>
</evidence>
<dbReference type="GO" id="GO:0070475">
    <property type="term" value="P:rRNA base methylation"/>
    <property type="evidence" value="ECO:0007669"/>
    <property type="project" value="TreeGrafter"/>
</dbReference>
<protein>
    <submittedName>
        <fullName evidence="7">23S rRNA (Uracil1939-C5)-methyltransferase</fullName>
    </submittedName>
</protein>
<gene>
    <name evidence="7" type="ORF">SAMN05660742_10271</name>
</gene>
<dbReference type="SUPFAM" id="SSF50249">
    <property type="entry name" value="Nucleic acid-binding proteins"/>
    <property type="match status" value="1"/>
</dbReference>
<dbReference type="STRING" id="84035.SAMN05660742_10271"/>
<organism evidence="7 8">
    <name type="scientific">Propionispira arboris</name>
    <dbReference type="NCBI Taxonomy" id="84035"/>
    <lineage>
        <taxon>Bacteria</taxon>
        <taxon>Bacillati</taxon>
        <taxon>Bacillota</taxon>
        <taxon>Negativicutes</taxon>
        <taxon>Selenomonadales</taxon>
        <taxon>Selenomonadaceae</taxon>
        <taxon>Propionispira</taxon>
    </lineage>
</organism>
<keyword evidence="1 4" id="KW-0489">Methyltransferase</keyword>
<dbReference type="InterPro" id="IPR010280">
    <property type="entry name" value="U5_MeTrfase_fam"/>
</dbReference>
<dbReference type="PROSITE" id="PS01230">
    <property type="entry name" value="TRMA_1"/>
    <property type="match status" value="1"/>
</dbReference>
<dbReference type="PROSITE" id="PS51687">
    <property type="entry name" value="SAM_MT_RNA_M5U"/>
    <property type="match status" value="1"/>
</dbReference>
<evidence type="ECO:0000313" key="8">
    <source>
        <dbReference type="Proteomes" id="UP000199662"/>
    </source>
</evidence>
<dbReference type="GO" id="GO:0070041">
    <property type="term" value="F:rRNA (uridine-C5-)-methyltransferase activity"/>
    <property type="evidence" value="ECO:0007669"/>
    <property type="project" value="TreeGrafter"/>
</dbReference>